<dbReference type="AlphaFoldDB" id="A0A0F8XR66"/>
<reference evidence="1" key="1">
    <citation type="journal article" date="2015" name="Nature">
        <title>Complex archaea that bridge the gap between prokaryotes and eukaryotes.</title>
        <authorList>
            <person name="Spang A."/>
            <person name="Saw J.H."/>
            <person name="Jorgensen S.L."/>
            <person name="Zaremba-Niedzwiedzka K."/>
            <person name="Martijn J."/>
            <person name="Lind A.E."/>
            <person name="van Eijk R."/>
            <person name="Schleper C."/>
            <person name="Guy L."/>
            <person name="Ettema T.J."/>
        </authorList>
    </citation>
    <scope>NUCLEOTIDE SEQUENCE</scope>
</reference>
<accession>A0A0F8XR66</accession>
<protein>
    <submittedName>
        <fullName evidence="1">Uncharacterized protein</fullName>
    </submittedName>
</protein>
<name>A0A0F8XR66_9ZZZZ</name>
<dbReference type="EMBL" id="LAZR01061379">
    <property type="protein sequence ID" value="KKK63690.1"/>
    <property type="molecule type" value="Genomic_DNA"/>
</dbReference>
<organism evidence="1">
    <name type="scientific">marine sediment metagenome</name>
    <dbReference type="NCBI Taxonomy" id="412755"/>
    <lineage>
        <taxon>unclassified sequences</taxon>
        <taxon>metagenomes</taxon>
        <taxon>ecological metagenomes</taxon>
    </lineage>
</organism>
<feature type="non-terminal residue" evidence="1">
    <location>
        <position position="1"/>
    </location>
</feature>
<comment type="caution">
    <text evidence="1">The sequence shown here is derived from an EMBL/GenBank/DDBJ whole genome shotgun (WGS) entry which is preliminary data.</text>
</comment>
<proteinExistence type="predicted"/>
<sequence length="350" mass="36646">TMYGDRKQIQAAATATGNGKDFQVRKYACTVFSVTGTFEGTVTFEGTIDGRNWTSIQVHDLSNGNVSTTATATGLYGCNVLGLGDVRARISAYTSGTISVEVRGVDVGSGESLADISFPPDAVLSVDDNDGSLTVDQPLRWLLETNAHIQVHTSDVSAANPVPVSHIGPVSTVNLIHDHFNVNANLQVSDVDVGPNNPVPVESAGDTIKQTPTVTAGAYSAGDNVGGLLTFANAARDGGGGGVIKDVTIVDDASESAQLELWLFSETFTAGNDNAVWTPVEAELHNLVTVVTTVDGTYYTGGATATVCVIEVSRRYDLTGTSLFGRLVTRSTQTYNATDDVTVGVHLLQD</sequence>
<evidence type="ECO:0000313" key="1">
    <source>
        <dbReference type="EMBL" id="KKK63690.1"/>
    </source>
</evidence>
<gene>
    <name evidence="1" type="ORF">LCGC14_2991750</name>
</gene>